<reference evidence="3" key="1">
    <citation type="journal article" date="2020" name="Fungal Divers.">
        <title>Resolving the Mortierellaceae phylogeny through synthesis of multi-gene phylogenetics and phylogenomics.</title>
        <authorList>
            <person name="Vandepol N."/>
            <person name="Liber J."/>
            <person name="Desiro A."/>
            <person name="Na H."/>
            <person name="Kennedy M."/>
            <person name="Barry K."/>
            <person name="Grigoriev I.V."/>
            <person name="Miller A.N."/>
            <person name="O'Donnell K."/>
            <person name="Stajich J.E."/>
            <person name="Bonito G."/>
        </authorList>
    </citation>
    <scope>NUCLEOTIDE SEQUENCE</scope>
    <source>
        <strain evidence="3">NRRL 6426</strain>
    </source>
</reference>
<comment type="caution">
    <text evidence="3">The sequence shown here is derived from an EMBL/GenBank/DDBJ whole genome shotgun (WGS) entry which is preliminary data.</text>
</comment>
<protein>
    <recommendedName>
        <fullName evidence="2">Arrestin-like N-terminal domain-containing protein</fullName>
    </recommendedName>
</protein>
<dbReference type="GO" id="GO:0031625">
    <property type="term" value="F:ubiquitin protein ligase binding"/>
    <property type="evidence" value="ECO:0007669"/>
    <property type="project" value="TreeGrafter"/>
</dbReference>
<gene>
    <name evidence="3" type="ORF">BG015_007825</name>
</gene>
<feature type="region of interest" description="Disordered" evidence="1">
    <location>
        <begin position="573"/>
        <end position="599"/>
    </location>
</feature>
<keyword evidence="4" id="KW-1185">Reference proteome</keyword>
<dbReference type="OrthoDB" id="7785529at2759"/>
<dbReference type="InterPro" id="IPR014752">
    <property type="entry name" value="Arrestin-like_C"/>
</dbReference>
<feature type="compositionally biased region" description="Low complexity" evidence="1">
    <location>
        <begin position="74"/>
        <end position="84"/>
    </location>
</feature>
<evidence type="ECO:0000256" key="1">
    <source>
        <dbReference type="SAM" id="MobiDB-lite"/>
    </source>
</evidence>
<organism evidence="3 4">
    <name type="scientific">Linnemannia schmuckeri</name>
    <dbReference type="NCBI Taxonomy" id="64567"/>
    <lineage>
        <taxon>Eukaryota</taxon>
        <taxon>Fungi</taxon>
        <taxon>Fungi incertae sedis</taxon>
        <taxon>Mucoromycota</taxon>
        <taxon>Mortierellomycotina</taxon>
        <taxon>Mortierellomycetes</taxon>
        <taxon>Mortierellales</taxon>
        <taxon>Mortierellaceae</taxon>
        <taxon>Linnemannia</taxon>
    </lineage>
</organism>
<evidence type="ECO:0000313" key="3">
    <source>
        <dbReference type="EMBL" id="KAF9150375.1"/>
    </source>
</evidence>
<dbReference type="GO" id="GO:0005886">
    <property type="term" value="C:plasma membrane"/>
    <property type="evidence" value="ECO:0007669"/>
    <property type="project" value="TreeGrafter"/>
</dbReference>
<dbReference type="InterPro" id="IPR011021">
    <property type="entry name" value="Arrestin-like_N"/>
</dbReference>
<proteinExistence type="predicted"/>
<dbReference type="Proteomes" id="UP000748756">
    <property type="component" value="Unassembled WGS sequence"/>
</dbReference>
<dbReference type="GO" id="GO:0070086">
    <property type="term" value="P:ubiquitin-dependent endocytosis"/>
    <property type="evidence" value="ECO:0007669"/>
    <property type="project" value="TreeGrafter"/>
</dbReference>
<dbReference type="GO" id="GO:0005829">
    <property type="term" value="C:cytosol"/>
    <property type="evidence" value="ECO:0007669"/>
    <property type="project" value="TreeGrafter"/>
</dbReference>
<dbReference type="EMBL" id="JAAAUQ010000424">
    <property type="protein sequence ID" value="KAF9150375.1"/>
    <property type="molecule type" value="Genomic_DNA"/>
</dbReference>
<dbReference type="PANTHER" id="PTHR11188">
    <property type="entry name" value="ARRESTIN DOMAIN CONTAINING PROTEIN"/>
    <property type="match status" value="1"/>
</dbReference>
<dbReference type="InterPro" id="IPR014756">
    <property type="entry name" value="Ig_E-set"/>
</dbReference>
<dbReference type="Pfam" id="PF00339">
    <property type="entry name" value="Arrestin_N"/>
    <property type="match status" value="1"/>
</dbReference>
<accession>A0A9P5S1C6</accession>
<dbReference type="GO" id="GO:0030674">
    <property type="term" value="F:protein-macromolecule adaptor activity"/>
    <property type="evidence" value="ECO:0007669"/>
    <property type="project" value="TreeGrafter"/>
</dbReference>
<name>A0A9P5S1C6_9FUNG</name>
<dbReference type="SUPFAM" id="SSF81296">
    <property type="entry name" value="E set domains"/>
    <property type="match status" value="1"/>
</dbReference>
<dbReference type="InterPro" id="IPR050357">
    <property type="entry name" value="Arrestin_domain-protein"/>
</dbReference>
<feature type="region of interest" description="Disordered" evidence="1">
    <location>
        <begin position="65"/>
        <end position="84"/>
    </location>
</feature>
<dbReference type="AlphaFoldDB" id="A0A9P5S1C6"/>
<dbReference type="Gene3D" id="2.60.40.640">
    <property type="match status" value="1"/>
</dbReference>
<dbReference type="PANTHER" id="PTHR11188:SF17">
    <property type="entry name" value="FI21816P1"/>
    <property type="match status" value="1"/>
</dbReference>
<evidence type="ECO:0000313" key="4">
    <source>
        <dbReference type="Proteomes" id="UP000748756"/>
    </source>
</evidence>
<sequence length="599" mass="64860">MTATMKIELKNDFIVLPHPASIQSEIPSVPGSPLTTSMSMASPSRTMSFGGASFASTLPSSTTSARSSFDLEQTSSAPTSSSPGTTLLKGNLVLTLSKSTKVASLAISLNGSTHIAFLGPGKRAHSSRHFFRTQQFLIEPRANSELYTQLPKDTISYPFAIELPNSLPSSVSTPHGGTVYRMTAVLTMAKSSSIMSFLSNGSTIATSATVQLYRAPRIFATETDGDEQELECGVEFAGVDGVTETDHPETVDANEHEIVPATVKHTWAGQVEATVAIPFTRLPPQAKPDLHVRVRVLREGLNIKSMQAALWERAIFRVQKAGSPPGSKKYIMGVRERAVSAQRCDSGWQNESITGQVPHTFEKVVLFSIPTAARSYKELYSSRSCNPSTYSNLANRMKNERFYHYNPQRGQHSKKEMEIDDSEFGEISVEIQHFIRYSLFVTGSVDQTGKTIATPVERVLGSVPVIVFGVPSGPQCDLTGLPTYLYSFSTSRVSFEEAQDYELEAAAAAGAGGSEFGEDFDGSRVGPLYGAYEDDDAFMSMMGLRGSRTPPSYEDTIGRPSLDASVLEMQEHRLLGSSSSSRSADNSGVPPYSVLGLTR</sequence>
<feature type="domain" description="Arrestin-like N-terminal" evidence="2">
    <location>
        <begin position="87"/>
        <end position="189"/>
    </location>
</feature>
<evidence type="ECO:0000259" key="2">
    <source>
        <dbReference type="Pfam" id="PF00339"/>
    </source>
</evidence>